<protein>
    <recommendedName>
        <fullName evidence="2">Right handed beta helix domain-containing protein</fullName>
    </recommendedName>
</protein>
<dbReference type="Pfam" id="PF13229">
    <property type="entry name" value="Beta_helix"/>
    <property type="match status" value="1"/>
</dbReference>
<dbReference type="SMART" id="SM00710">
    <property type="entry name" value="PbH1"/>
    <property type="match status" value="8"/>
</dbReference>
<dbReference type="SUPFAM" id="SSF51126">
    <property type="entry name" value="Pectin lyase-like"/>
    <property type="match status" value="1"/>
</dbReference>
<dbReference type="InterPro" id="IPR011050">
    <property type="entry name" value="Pectin_lyase_fold/virulence"/>
</dbReference>
<dbReference type="InterPro" id="IPR039448">
    <property type="entry name" value="Beta_helix"/>
</dbReference>
<dbReference type="RefSeq" id="WP_064462664.1">
    <property type="nucleotide sequence ID" value="NZ_CP017080.1"/>
</dbReference>
<dbReference type="OrthoDB" id="2364843at2"/>
<dbReference type="Proteomes" id="UP000077926">
    <property type="component" value="Chromosome"/>
</dbReference>
<organism evidence="3 4">
    <name type="scientific">Peribacillus muralis</name>
    <dbReference type="NCBI Taxonomy" id="264697"/>
    <lineage>
        <taxon>Bacteria</taxon>
        <taxon>Bacillati</taxon>
        <taxon>Bacillota</taxon>
        <taxon>Bacilli</taxon>
        <taxon>Bacillales</taxon>
        <taxon>Bacillaceae</taxon>
        <taxon>Peribacillus</taxon>
    </lineage>
</organism>
<keyword evidence="1" id="KW-0732">Signal</keyword>
<gene>
    <name evidence="3" type="ORF">ABE28_020605</name>
</gene>
<dbReference type="Gene3D" id="2.160.20.10">
    <property type="entry name" value="Single-stranded right-handed beta-helix, Pectin lyase-like"/>
    <property type="match status" value="1"/>
</dbReference>
<evidence type="ECO:0000313" key="3">
    <source>
        <dbReference type="EMBL" id="AOH56777.1"/>
    </source>
</evidence>
<dbReference type="AlphaFoldDB" id="A0A1B3XU90"/>
<keyword evidence="4" id="KW-1185">Reference proteome</keyword>
<feature type="chain" id="PRO_5008555762" description="Right handed beta helix domain-containing protein" evidence="1">
    <location>
        <begin position="27"/>
        <end position="588"/>
    </location>
</feature>
<name>A0A1B3XU90_9BACI</name>
<accession>A0A1B3XU90</accession>
<evidence type="ECO:0000259" key="2">
    <source>
        <dbReference type="Pfam" id="PF13229"/>
    </source>
</evidence>
<dbReference type="STRING" id="264697.ABE28_020605"/>
<feature type="domain" description="Right handed beta helix" evidence="2">
    <location>
        <begin position="205"/>
        <end position="344"/>
    </location>
</feature>
<reference evidence="3 4" key="1">
    <citation type="submission" date="2016-08" db="EMBL/GenBank/DDBJ databases">
        <title>Complete genome sequence of Bacillus muralis G25-68, a strain with toxicity to nematodes.</title>
        <authorList>
            <person name="Zheng Z."/>
        </authorList>
    </citation>
    <scope>NUCLEOTIDE SEQUENCE [LARGE SCALE GENOMIC DNA]</scope>
    <source>
        <strain evidence="3 4">G25-68</strain>
    </source>
</reference>
<sequence>MKMWGSIVLFILFTAVFFSLPSMTSAANPVCEPTTGTTIQLLDNNNTLIETTTLAPDSTTSSVRSTMNSAILSVSKFSKDGATGKRGTVLLSEGNFTASAFILMRSGVTLEGTMKNGKPVTTICTESKSDPVTIKIMESYAGIKNVILDGKRKTEDMVTGEPRKYHVSRHRGIQVTAIDQTKSTDDLVSTYPTNDKEGDAKRLKHITIEDVQITGYEGNGIYLEHVDGVTIKGSDTVHKKSMNITDIGYAGIGGSSANNVTVKHTTVSDLWPGETVGSSQQSYGIAFSHRKINTTDTDAQAKFPPSANIVVDQNVVANNPTWEGIDTHSGHNVSFTNNVILNTRFPIVVGGMEYDAGKVSAYPPRDIMISGNRINSQRVDIQDDYAVYDIEKTDTITERGIAVTGAQFMDLTKREMGFLETVVIKDNYVSNVKAVVETRGGISIHVTKNATLEDNTIENSFNNGIVFLSSNKFTKIQRNNIHHIEKSEDSFIQAGIGIRGSHNNGNVNNDYTTVPLTMNNTLIEKDNLFTEVGNDIYIQSGSVYNLLNIRYDNPLDVILLTSHHKQDLEALADIYIKMDNGGIVLDSK</sequence>
<dbReference type="EMBL" id="CP017080">
    <property type="protein sequence ID" value="AOH56777.1"/>
    <property type="molecule type" value="Genomic_DNA"/>
</dbReference>
<dbReference type="KEGG" id="bmur:ABE28_020605"/>
<dbReference type="InterPro" id="IPR006626">
    <property type="entry name" value="PbH1"/>
</dbReference>
<feature type="signal peptide" evidence="1">
    <location>
        <begin position="1"/>
        <end position="26"/>
    </location>
</feature>
<dbReference type="InterPro" id="IPR012334">
    <property type="entry name" value="Pectin_lyas_fold"/>
</dbReference>
<evidence type="ECO:0000313" key="4">
    <source>
        <dbReference type="Proteomes" id="UP000077926"/>
    </source>
</evidence>
<proteinExistence type="predicted"/>
<evidence type="ECO:0000256" key="1">
    <source>
        <dbReference type="SAM" id="SignalP"/>
    </source>
</evidence>